<evidence type="ECO:0000256" key="2">
    <source>
        <dbReference type="ARBA" id="ARBA00022840"/>
    </source>
</evidence>
<dbReference type="Proteomes" id="UP000490800">
    <property type="component" value="Unassembled WGS sequence"/>
</dbReference>
<dbReference type="CDD" id="cd03230">
    <property type="entry name" value="ABC_DR_subfamily_A"/>
    <property type="match status" value="1"/>
</dbReference>
<dbReference type="RefSeq" id="WP_157332032.1">
    <property type="nucleotide sequence ID" value="NZ_RHLK01000001.1"/>
</dbReference>
<dbReference type="PROSITE" id="PS50893">
    <property type="entry name" value="ABC_TRANSPORTER_2"/>
    <property type="match status" value="1"/>
</dbReference>
<dbReference type="OrthoDB" id="9804819at2"/>
<organism evidence="4 5">
    <name type="scientific">Paenibacillus lutrae</name>
    <dbReference type="NCBI Taxonomy" id="2078573"/>
    <lineage>
        <taxon>Bacteria</taxon>
        <taxon>Bacillati</taxon>
        <taxon>Bacillota</taxon>
        <taxon>Bacilli</taxon>
        <taxon>Bacillales</taxon>
        <taxon>Paenibacillaceae</taxon>
        <taxon>Paenibacillus</taxon>
    </lineage>
</organism>
<keyword evidence="5" id="KW-1185">Reference proteome</keyword>
<dbReference type="GO" id="GO:0005524">
    <property type="term" value="F:ATP binding"/>
    <property type="evidence" value="ECO:0007669"/>
    <property type="project" value="UniProtKB-KW"/>
</dbReference>
<dbReference type="InterPro" id="IPR027417">
    <property type="entry name" value="P-loop_NTPase"/>
</dbReference>
<dbReference type="EMBL" id="RHLK01000001">
    <property type="protein sequence ID" value="MVO98131.1"/>
    <property type="molecule type" value="Genomic_DNA"/>
</dbReference>
<dbReference type="AlphaFoldDB" id="A0A7X3JXK0"/>
<keyword evidence="2 4" id="KW-0067">ATP-binding</keyword>
<reference evidence="4 5" key="1">
    <citation type="journal article" date="2019" name="Microorganisms">
        <title>Paenibacillus lutrae sp. nov., A Chitinolytic Species Isolated from A River Otter in Castril Natural Park, Granada, Spain.</title>
        <authorList>
            <person name="Rodriguez M."/>
            <person name="Reina J.C."/>
            <person name="Bejar V."/>
            <person name="Llamas I."/>
        </authorList>
    </citation>
    <scope>NUCLEOTIDE SEQUENCE [LARGE SCALE GENOMIC DNA]</scope>
    <source>
        <strain evidence="4 5">N10</strain>
    </source>
</reference>
<protein>
    <submittedName>
        <fullName evidence="4">ATP-binding cassette domain-containing protein</fullName>
    </submittedName>
</protein>
<evidence type="ECO:0000313" key="4">
    <source>
        <dbReference type="EMBL" id="MVO98131.1"/>
    </source>
</evidence>
<evidence type="ECO:0000256" key="1">
    <source>
        <dbReference type="ARBA" id="ARBA00022741"/>
    </source>
</evidence>
<keyword evidence="1" id="KW-0547">Nucleotide-binding</keyword>
<evidence type="ECO:0000313" key="5">
    <source>
        <dbReference type="Proteomes" id="UP000490800"/>
    </source>
</evidence>
<accession>A0A7X3JXK0</accession>
<dbReference type="SUPFAM" id="SSF52540">
    <property type="entry name" value="P-loop containing nucleoside triphosphate hydrolases"/>
    <property type="match status" value="1"/>
</dbReference>
<gene>
    <name evidence="4" type="ORF">EDM21_00985</name>
</gene>
<evidence type="ECO:0000259" key="3">
    <source>
        <dbReference type="PROSITE" id="PS50893"/>
    </source>
</evidence>
<dbReference type="PANTHER" id="PTHR43158:SF5">
    <property type="entry name" value="ABC TRANSPORTER, ATP-BINDING PROTEIN"/>
    <property type="match status" value="1"/>
</dbReference>
<dbReference type="GO" id="GO:0016887">
    <property type="term" value="F:ATP hydrolysis activity"/>
    <property type="evidence" value="ECO:0007669"/>
    <property type="project" value="InterPro"/>
</dbReference>
<dbReference type="InterPro" id="IPR003439">
    <property type="entry name" value="ABC_transporter-like_ATP-bd"/>
</dbReference>
<dbReference type="Pfam" id="PF00005">
    <property type="entry name" value="ABC_tran"/>
    <property type="match status" value="1"/>
</dbReference>
<proteinExistence type="predicted"/>
<dbReference type="SMART" id="SM00382">
    <property type="entry name" value="AAA"/>
    <property type="match status" value="1"/>
</dbReference>
<comment type="caution">
    <text evidence="4">The sequence shown here is derived from an EMBL/GenBank/DDBJ whole genome shotgun (WGS) entry which is preliminary data.</text>
</comment>
<dbReference type="PANTHER" id="PTHR43158">
    <property type="entry name" value="SKFA PEPTIDE EXPORT ATP-BINDING PROTEIN SKFE"/>
    <property type="match status" value="1"/>
</dbReference>
<dbReference type="InterPro" id="IPR003593">
    <property type="entry name" value="AAA+_ATPase"/>
</dbReference>
<dbReference type="Gene3D" id="3.40.50.300">
    <property type="entry name" value="P-loop containing nucleotide triphosphate hydrolases"/>
    <property type="match status" value="1"/>
</dbReference>
<sequence length="299" mass="33253">MINYAVEVNRLTKSFGTVTAVQDVSFKLESNKIYGFLGRNGAGKTTIMQMLTSQSFASSGEVKIFGEDPYENYNVLRQICFIKESQKYPDSFRIKDVLKVSEGIFPDWDEEYALKLIEDFQLPLNRTMKKLSRGMLSAAGIVVGLASRAPLTIFDEPYLGLDAVARGLFYDLLIEDYAMHPRTIILSTHLIDEVSKLLEHIILIDKGRLLLNEDADALRGRAYTVVGSTSSVQSFITGKEVIHLEPFVSMLSATIMGALKSEDRSLAAEMGLEISPVSLQQLVVHMTKSNLDEKVGNGR</sequence>
<feature type="domain" description="ABC transporter" evidence="3">
    <location>
        <begin position="6"/>
        <end position="231"/>
    </location>
</feature>
<name>A0A7X3JXK0_9BACL</name>